<feature type="domain" description="DUF2061" evidence="1">
    <location>
        <begin position="1"/>
        <end position="52"/>
    </location>
</feature>
<organism evidence="2 3">
    <name type="scientific">Aquariibacter albus</name>
    <dbReference type="NCBI Taxonomy" id="2759899"/>
    <lineage>
        <taxon>Bacteria</taxon>
        <taxon>Pseudomonadati</taxon>
        <taxon>Pseudomonadota</taxon>
        <taxon>Betaproteobacteria</taxon>
        <taxon>Burkholderiales</taxon>
        <taxon>Sphaerotilaceae</taxon>
        <taxon>Aquariibacter</taxon>
    </lineage>
</organism>
<dbReference type="RefSeq" id="WP_182665365.1">
    <property type="nucleotide sequence ID" value="NZ_JACIVI010000005.1"/>
</dbReference>
<gene>
    <name evidence="2" type="ORF">H4F90_13260</name>
</gene>
<evidence type="ECO:0000313" key="3">
    <source>
        <dbReference type="Proteomes" id="UP000586093"/>
    </source>
</evidence>
<reference evidence="2 3" key="1">
    <citation type="submission" date="2020-08" db="EMBL/GenBank/DDBJ databases">
        <title>Aquariorum lacteus gen. nov., sp. nov., a new member of the family Comamonadaceae, isolated from freshwater aquarium.</title>
        <authorList>
            <person name="Chun S.-J."/>
        </authorList>
    </citation>
    <scope>NUCLEOTIDE SEQUENCE [LARGE SCALE GENOMIC DNA]</scope>
    <source>
        <strain evidence="2 3">SJAQ100</strain>
    </source>
</reference>
<evidence type="ECO:0000259" key="1">
    <source>
        <dbReference type="Pfam" id="PF09834"/>
    </source>
</evidence>
<dbReference type="Proteomes" id="UP000586093">
    <property type="component" value="Unassembled WGS sequence"/>
</dbReference>
<proteinExistence type="predicted"/>
<name>A0A839HJN2_9BURK</name>
<dbReference type="Pfam" id="PF09834">
    <property type="entry name" value="DUF2061"/>
    <property type="match status" value="1"/>
</dbReference>
<dbReference type="InterPro" id="IPR018638">
    <property type="entry name" value="DUF2061_membrane"/>
</dbReference>
<accession>A0A839HJN2</accession>
<evidence type="ECO:0000313" key="2">
    <source>
        <dbReference type="EMBL" id="MBB1162947.1"/>
    </source>
</evidence>
<sequence>MAKSASFGVMHLGIAFGVSYALTGSFTVAGAITLVEPLVNTVAHYFFDKAWDSPRAQAWRAQRAGRRAAGPSQVEAQVALGA</sequence>
<keyword evidence="3" id="KW-1185">Reference proteome</keyword>
<protein>
    <submittedName>
        <fullName evidence="2">DUF2061 domain-containing protein</fullName>
    </submittedName>
</protein>
<dbReference type="EMBL" id="JACIVI010000005">
    <property type="protein sequence ID" value="MBB1162947.1"/>
    <property type="molecule type" value="Genomic_DNA"/>
</dbReference>
<comment type="caution">
    <text evidence="2">The sequence shown here is derived from an EMBL/GenBank/DDBJ whole genome shotgun (WGS) entry which is preliminary data.</text>
</comment>
<dbReference type="AlphaFoldDB" id="A0A839HJN2"/>